<evidence type="ECO:0000256" key="1">
    <source>
        <dbReference type="SAM" id="MobiDB-lite"/>
    </source>
</evidence>
<evidence type="ECO:0000313" key="3">
    <source>
        <dbReference type="Proteomes" id="UP000035682"/>
    </source>
</evidence>
<evidence type="ECO:0000313" key="2">
    <source>
        <dbReference type="EMBL" id="CEF60590.1"/>
    </source>
</evidence>
<accession>A0A090KSW4</accession>
<name>A0A090KSW4_STRRB</name>
<dbReference type="CTD" id="36385403"/>
<dbReference type="EMBL" id="LN609400">
    <property type="protein sequence ID" value="CEF60590.1"/>
    <property type="molecule type" value="Genomic_DNA"/>
</dbReference>
<feature type="region of interest" description="Disordered" evidence="1">
    <location>
        <begin position="1"/>
        <end position="34"/>
    </location>
</feature>
<keyword evidence="3" id="KW-1185">Reference proteome</keyword>
<sequence length="208" mass="23924">MERERSILEASKPNEPEPIITTTSTTTRSTTRSISPVYTPQQEWNKDKIQLKDEYPEVGCTSQNIQLAARIEILPSFPENDGFTTNDINLLHLRRVESEAKYTDLEQEDPTQPFSEGDLFIRQELYSYYYKGLRSDVAERILALPPRKQCLKAVAVQAKQAESIARLRRIEEERPWGRRSQVAALMADNGKDDSKNMTRCYNCDKPGH</sequence>
<organism evidence="2">
    <name type="scientific">Strongyloides ratti</name>
    <name type="common">Parasitic roundworm</name>
    <dbReference type="NCBI Taxonomy" id="34506"/>
    <lineage>
        <taxon>Eukaryota</taxon>
        <taxon>Metazoa</taxon>
        <taxon>Ecdysozoa</taxon>
        <taxon>Nematoda</taxon>
        <taxon>Chromadorea</taxon>
        <taxon>Rhabditida</taxon>
        <taxon>Tylenchina</taxon>
        <taxon>Panagrolaimomorpha</taxon>
        <taxon>Strongyloidoidea</taxon>
        <taxon>Strongyloididae</taxon>
        <taxon>Strongyloides</taxon>
    </lineage>
</organism>
<evidence type="ECO:0000313" key="4">
    <source>
        <dbReference type="WBParaSite" id="SRAE_X000232500.1"/>
    </source>
</evidence>
<proteinExistence type="predicted"/>
<dbReference type="WormBase" id="SRAE_X000232500">
    <property type="protein sequence ID" value="SRP01913"/>
    <property type="gene ID" value="WBGene00267909"/>
</dbReference>
<evidence type="ECO:0000313" key="5">
    <source>
        <dbReference type="WormBase" id="SRAE_X000232500"/>
    </source>
</evidence>
<feature type="compositionally biased region" description="Low complexity" evidence="1">
    <location>
        <begin position="19"/>
        <end position="34"/>
    </location>
</feature>
<reference evidence="4" key="3">
    <citation type="submission" date="2020-12" db="UniProtKB">
        <authorList>
            <consortium name="WormBaseParasite"/>
        </authorList>
    </citation>
    <scope>IDENTIFICATION</scope>
</reference>
<dbReference type="AlphaFoldDB" id="A0A090KSW4"/>
<feature type="compositionally biased region" description="Basic and acidic residues" evidence="1">
    <location>
        <begin position="1"/>
        <end position="15"/>
    </location>
</feature>
<dbReference type="GeneID" id="36385403"/>
<dbReference type="WBParaSite" id="SRAE_X000232500.1">
    <property type="protein sequence ID" value="SRAE_X000232500.1"/>
    <property type="gene ID" value="WBGene00267909"/>
</dbReference>
<protein>
    <submittedName>
        <fullName evidence="4">Zinc finger, CCHC-type domain-containing protein</fullName>
    </submittedName>
</protein>
<reference evidence="2" key="2">
    <citation type="submission" date="2014-09" db="EMBL/GenBank/DDBJ databases">
        <authorList>
            <person name="Aslett A.Martin."/>
        </authorList>
    </citation>
    <scope>NUCLEOTIDE SEQUENCE</scope>
    <source>
        <strain evidence="2">ED321 Heterogonic</strain>
    </source>
</reference>
<dbReference type="Proteomes" id="UP000035682">
    <property type="component" value="Unplaced"/>
</dbReference>
<gene>
    <name evidence="2 4 5" type="ORF">SRAE_X000232500</name>
</gene>
<dbReference type="RefSeq" id="XP_024499799.1">
    <property type="nucleotide sequence ID" value="XM_024645525.1"/>
</dbReference>
<reference evidence="3" key="1">
    <citation type="submission" date="2014-09" db="EMBL/GenBank/DDBJ databases">
        <authorList>
            <person name="Martin A.A."/>
        </authorList>
    </citation>
    <scope>NUCLEOTIDE SEQUENCE</scope>
    <source>
        <strain evidence="3">ED321</strain>
    </source>
</reference>
<feature type="region of interest" description="Disordered" evidence="1">
    <location>
        <begin position="188"/>
        <end position="208"/>
    </location>
</feature>